<dbReference type="PANTHER" id="PTHR21443:SF0">
    <property type="entry name" value="CONSERVED OLIGOMERIC GOLGI COMPLEX SUBUNIT 7"/>
    <property type="match status" value="1"/>
</dbReference>
<dbReference type="InterPro" id="IPR019335">
    <property type="entry name" value="COG7"/>
</dbReference>
<dbReference type="GO" id="GO:0000139">
    <property type="term" value="C:Golgi membrane"/>
    <property type="evidence" value="ECO:0007669"/>
    <property type="project" value="UniProtKB-SubCell"/>
</dbReference>
<comment type="similarity">
    <text evidence="2">Belongs to the COG7 family.</text>
</comment>
<gene>
    <name evidence="9" type="ORF">CTOB1V02_LOCUS6386</name>
</gene>
<reference evidence="9" key="1">
    <citation type="submission" date="2020-11" db="EMBL/GenBank/DDBJ databases">
        <authorList>
            <person name="Tran Van P."/>
        </authorList>
    </citation>
    <scope>NUCLEOTIDE SEQUENCE</scope>
</reference>
<accession>A0A7R8WG27</accession>
<comment type="subcellular location">
    <subcellularLocation>
        <location evidence="1">Golgi apparatus membrane</location>
        <topology evidence="1">Peripheral membrane protein</topology>
    </subcellularLocation>
</comment>
<dbReference type="Pfam" id="PF10191">
    <property type="entry name" value="COG7"/>
    <property type="match status" value="2"/>
</dbReference>
<organism evidence="9">
    <name type="scientific">Cyprideis torosa</name>
    <dbReference type="NCBI Taxonomy" id="163714"/>
    <lineage>
        <taxon>Eukaryota</taxon>
        <taxon>Metazoa</taxon>
        <taxon>Ecdysozoa</taxon>
        <taxon>Arthropoda</taxon>
        <taxon>Crustacea</taxon>
        <taxon>Oligostraca</taxon>
        <taxon>Ostracoda</taxon>
        <taxon>Podocopa</taxon>
        <taxon>Podocopida</taxon>
        <taxon>Cytherocopina</taxon>
        <taxon>Cytheroidea</taxon>
        <taxon>Cytherideidae</taxon>
        <taxon>Cyprideis</taxon>
    </lineage>
</organism>
<evidence type="ECO:0000256" key="6">
    <source>
        <dbReference type="ARBA" id="ARBA00023034"/>
    </source>
</evidence>
<name>A0A7R8WG27_9CRUS</name>
<evidence type="ECO:0000256" key="7">
    <source>
        <dbReference type="ARBA" id="ARBA00023136"/>
    </source>
</evidence>
<keyword evidence="4" id="KW-0813">Transport</keyword>
<dbReference type="GO" id="GO:0007030">
    <property type="term" value="P:Golgi organization"/>
    <property type="evidence" value="ECO:0007669"/>
    <property type="project" value="TreeGrafter"/>
</dbReference>
<protein>
    <recommendedName>
        <fullName evidence="3">Conserved oligomeric Golgi complex subunit 7</fullName>
    </recommendedName>
    <alternativeName>
        <fullName evidence="8">Component of oligomeric Golgi complex 7</fullName>
    </alternativeName>
</protein>
<evidence type="ECO:0000256" key="8">
    <source>
        <dbReference type="ARBA" id="ARBA00031345"/>
    </source>
</evidence>
<evidence type="ECO:0000313" key="9">
    <source>
        <dbReference type="EMBL" id="CAD7228505.1"/>
    </source>
</evidence>
<dbReference type="EMBL" id="OB661565">
    <property type="protein sequence ID" value="CAD7228505.1"/>
    <property type="molecule type" value="Genomic_DNA"/>
</dbReference>
<dbReference type="GO" id="GO:0017119">
    <property type="term" value="C:Golgi transport complex"/>
    <property type="evidence" value="ECO:0007669"/>
    <property type="project" value="InterPro"/>
</dbReference>
<dbReference type="PANTHER" id="PTHR21443">
    <property type="entry name" value="CONSERVED OLIGOMERIC GOLGI COMPLEX COMPONENT 7"/>
    <property type="match status" value="1"/>
</dbReference>
<evidence type="ECO:0000256" key="1">
    <source>
        <dbReference type="ARBA" id="ARBA00004395"/>
    </source>
</evidence>
<dbReference type="GO" id="GO:0006886">
    <property type="term" value="P:intracellular protein transport"/>
    <property type="evidence" value="ECO:0007669"/>
    <property type="project" value="InterPro"/>
</dbReference>
<keyword evidence="6" id="KW-0333">Golgi apparatus</keyword>
<proteinExistence type="inferred from homology"/>
<dbReference type="AlphaFoldDB" id="A0A7R8WG27"/>
<dbReference type="GO" id="GO:0006890">
    <property type="term" value="P:retrograde vesicle-mediated transport, Golgi to endoplasmic reticulum"/>
    <property type="evidence" value="ECO:0007669"/>
    <property type="project" value="TreeGrafter"/>
</dbReference>
<evidence type="ECO:0000256" key="3">
    <source>
        <dbReference type="ARBA" id="ARBA00020984"/>
    </source>
</evidence>
<evidence type="ECO:0000256" key="5">
    <source>
        <dbReference type="ARBA" id="ARBA00022927"/>
    </source>
</evidence>
<dbReference type="OrthoDB" id="245173at2759"/>
<evidence type="ECO:0000256" key="2">
    <source>
        <dbReference type="ARBA" id="ARBA00005831"/>
    </source>
</evidence>
<keyword evidence="7" id="KW-0472">Membrane</keyword>
<evidence type="ECO:0000256" key="4">
    <source>
        <dbReference type="ARBA" id="ARBA00022448"/>
    </source>
</evidence>
<sequence>MDLTPFHYVDFDVSEWVNSVFDDPNATKDRDGHAASIVMKLQLSIQEVSRNIEDTSNQVICSLPRIIRDVEMLRQESLLLRDKMHELEMFEAEANGHAPPTSVAVLEKLDKAKTNLMETAQAIKQADQWTTLLSDVEDVFDTGKLSDISDKLQALSQSLSLLSHVPDFDSRASHLEGLKNRFEALLSPHLIACFGREGSQQEQHADARRYREMLSAIGRAQQFIKYFHSYRRGLLLKEWARILDEGDTLEWIAKLHDSLTAEWKDQGTFLKNVGIEQPGNVLCDLISDVYRSLDPPVQECMNAALKQQRSPSTALSLLSDLEKFCFRFLASLLQTSKLEDIAKDKLELLATLVYASLKSCLSKYQALEKQALLKEIQGSRDSGPADEDPDLLERSGQFREKWRKVGDALKASFQRMVSMSHGACLLLWLESVSDAFKDMVEEFEGFLQDLQTLTFREEPWALVQLASQLLMSMGSILLELESIDRELTQATLKGGFFPINPAVFGNYPEYLLSRAKQDALRRTLLSLREAEMPSLLSDAVLAPVTSLALAVRRSMLEALTVPGTQPLKGVTALEIWKQSEDAKTRGVPVAELPDFSFSPQEYVTRVGQYILTLPQHLESISTVDDPKPLLKILSLSEDGKSPKQIPASEVTAHLLSGICTAIAVHYMEAIIKLEHLGEFQSRQLAADLEYLNAITDDLGLQPHDQLHTICSLLKLSRENFFKESTGFPHKLVSVVRHMREIKPQ</sequence>
<keyword evidence="5" id="KW-0653">Protein transport</keyword>